<keyword evidence="2" id="KW-1185">Reference proteome</keyword>
<accession>A0A067CJ49</accession>
<dbReference type="AlphaFoldDB" id="A0A067CJ49"/>
<dbReference type="VEuPathDB" id="FungiDB:SPRG_05422"/>
<dbReference type="OrthoDB" id="10536553at2759"/>
<organism evidence="1 2">
    <name type="scientific">Saprolegnia parasitica (strain CBS 223.65)</name>
    <dbReference type="NCBI Taxonomy" id="695850"/>
    <lineage>
        <taxon>Eukaryota</taxon>
        <taxon>Sar</taxon>
        <taxon>Stramenopiles</taxon>
        <taxon>Oomycota</taxon>
        <taxon>Saprolegniomycetes</taxon>
        <taxon>Saprolegniales</taxon>
        <taxon>Saprolegniaceae</taxon>
        <taxon>Saprolegnia</taxon>
    </lineage>
</organism>
<reference evidence="1 2" key="1">
    <citation type="journal article" date="2013" name="PLoS Genet.">
        <title>Distinctive expansion of potential virulence genes in the genome of the oomycete fish pathogen Saprolegnia parasitica.</title>
        <authorList>
            <person name="Jiang R.H."/>
            <person name="de Bruijn I."/>
            <person name="Haas B.J."/>
            <person name="Belmonte R."/>
            <person name="Lobach L."/>
            <person name="Christie J."/>
            <person name="van den Ackerveken G."/>
            <person name="Bottin A."/>
            <person name="Bulone V."/>
            <person name="Diaz-Moreno S.M."/>
            <person name="Dumas B."/>
            <person name="Fan L."/>
            <person name="Gaulin E."/>
            <person name="Govers F."/>
            <person name="Grenville-Briggs L.J."/>
            <person name="Horner N.R."/>
            <person name="Levin J.Z."/>
            <person name="Mammella M."/>
            <person name="Meijer H.J."/>
            <person name="Morris P."/>
            <person name="Nusbaum C."/>
            <person name="Oome S."/>
            <person name="Phillips A.J."/>
            <person name="van Rooyen D."/>
            <person name="Rzeszutek E."/>
            <person name="Saraiva M."/>
            <person name="Secombes C.J."/>
            <person name="Seidl M.F."/>
            <person name="Snel B."/>
            <person name="Stassen J.H."/>
            <person name="Sykes S."/>
            <person name="Tripathy S."/>
            <person name="van den Berg H."/>
            <person name="Vega-Arreguin J.C."/>
            <person name="Wawra S."/>
            <person name="Young S.K."/>
            <person name="Zeng Q."/>
            <person name="Dieguez-Uribeondo J."/>
            <person name="Russ C."/>
            <person name="Tyler B.M."/>
            <person name="van West P."/>
        </authorList>
    </citation>
    <scope>NUCLEOTIDE SEQUENCE [LARGE SCALE GENOMIC DNA]</scope>
    <source>
        <strain evidence="1 2">CBS 223.65</strain>
    </source>
</reference>
<dbReference type="Proteomes" id="UP000030745">
    <property type="component" value="Unassembled WGS sequence"/>
</dbReference>
<dbReference type="GeneID" id="24127818"/>
<dbReference type="EMBL" id="KK583207">
    <property type="protein sequence ID" value="KDO29180.1"/>
    <property type="molecule type" value="Genomic_DNA"/>
</dbReference>
<evidence type="ECO:0000313" key="2">
    <source>
        <dbReference type="Proteomes" id="UP000030745"/>
    </source>
</evidence>
<evidence type="ECO:0008006" key="3">
    <source>
        <dbReference type="Google" id="ProtNLM"/>
    </source>
</evidence>
<dbReference type="KEGG" id="spar:SPRG_05422"/>
<sequence>MAMTKRARVQAVRSWLLPPIVQQVVHCLDTPTDALAFLHAAPAEARDEALDALMTLLTQDEHMWPDSDVCFFVNMDQEMVIKALPALRMLWIYEEVGVADFCRRSPLPPTANVCAGVDDVLELRSMYGNWVPNVTDLSLGVDRAPLDSGVLRRELAACTKLTFLRIEWGDEMIDQGQMDAVMMAAAALWPRLSNLRLFSETETTLQRCEHLVAWLTRPSTRRFSLIYIDFPVRAAKALAHALVASSTLRAIKLVFSHNVLAAFLDPSSPSLSRQLRHLSIHIDADWDYVPSLAAKLSSSAIKSFNLVSKVRHEVTPVMDALPATLRRLKLSNVQIASFPLLAELEYLKLCNVPLTSDAVAGLTAALAASTTLVRLKLANAQLPDDQLQQLLCALPRCLSRQKSKCEVYLQVTVVSEPLLITALAQMRNTEQVAMTLSGGDALNLAACQRLLTALSATSHMELSLLPANWTSNDFAALDAYAALHHIPCLDDSYLSPSSTPWVALA</sequence>
<gene>
    <name evidence="1" type="ORF">SPRG_05422</name>
</gene>
<dbReference type="RefSeq" id="XP_012200057.1">
    <property type="nucleotide sequence ID" value="XM_012344667.1"/>
</dbReference>
<protein>
    <recommendedName>
        <fullName evidence="3">F-box domain-containing protein</fullName>
    </recommendedName>
</protein>
<dbReference type="Gene3D" id="3.80.10.10">
    <property type="entry name" value="Ribonuclease Inhibitor"/>
    <property type="match status" value="1"/>
</dbReference>
<dbReference type="InterPro" id="IPR032675">
    <property type="entry name" value="LRR_dom_sf"/>
</dbReference>
<evidence type="ECO:0000313" key="1">
    <source>
        <dbReference type="EMBL" id="KDO29180.1"/>
    </source>
</evidence>
<name>A0A067CJ49_SAPPC</name>
<dbReference type="OMA" id="KANAGRW"/>
<dbReference type="SUPFAM" id="SSF52047">
    <property type="entry name" value="RNI-like"/>
    <property type="match status" value="1"/>
</dbReference>
<proteinExistence type="predicted"/>